<evidence type="ECO:0000256" key="3">
    <source>
        <dbReference type="ARBA" id="ARBA00022448"/>
    </source>
</evidence>
<dbReference type="Proteomes" id="UP001162905">
    <property type="component" value="Unassembled WGS sequence"/>
</dbReference>
<keyword evidence="3 9" id="KW-0813">Transport</keyword>
<evidence type="ECO:0000259" key="11">
    <source>
        <dbReference type="Pfam" id="PF26002"/>
    </source>
</evidence>
<dbReference type="Gene3D" id="2.40.30.170">
    <property type="match status" value="1"/>
</dbReference>
<dbReference type="Gene3D" id="1.10.287.470">
    <property type="entry name" value="Helix hairpin bin"/>
    <property type="match status" value="1"/>
</dbReference>
<dbReference type="InterPro" id="IPR050739">
    <property type="entry name" value="MFP"/>
</dbReference>
<keyword evidence="6 9" id="KW-0812">Transmembrane</keyword>
<keyword evidence="5 9" id="KW-0997">Cell inner membrane</keyword>
<keyword evidence="4 9" id="KW-1003">Cell membrane</keyword>
<dbReference type="InterPro" id="IPR058781">
    <property type="entry name" value="HH_AprE-like"/>
</dbReference>
<evidence type="ECO:0000256" key="9">
    <source>
        <dbReference type="RuleBase" id="RU365093"/>
    </source>
</evidence>
<dbReference type="PRINTS" id="PR01490">
    <property type="entry name" value="RTXTOXIND"/>
</dbReference>
<organism evidence="12 13">
    <name type="scientific">Pseudomonas petrae</name>
    <dbReference type="NCBI Taxonomy" id="2912190"/>
    <lineage>
        <taxon>Bacteria</taxon>
        <taxon>Pseudomonadati</taxon>
        <taxon>Pseudomonadota</taxon>
        <taxon>Gammaproteobacteria</taxon>
        <taxon>Pseudomonadales</taxon>
        <taxon>Pseudomonadaceae</taxon>
        <taxon>Pseudomonas</taxon>
    </lineage>
</organism>
<evidence type="ECO:0000313" key="13">
    <source>
        <dbReference type="Proteomes" id="UP001162905"/>
    </source>
</evidence>
<proteinExistence type="inferred from homology"/>
<evidence type="ECO:0000313" key="12">
    <source>
        <dbReference type="EMBL" id="MCF7545262.1"/>
    </source>
</evidence>
<dbReference type="NCBIfam" id="TIGR01843">
    <property type="entry name" value="type_I_hlyD"/>
    <property type="match status" value="1"/>
</dbReference>
<dbReference type="Gene3D" id="2.40.50.100">
    <property type="match status" value="1"/>
</dbReference>
<evidence type="ECO:0000256" key="6">
    <source>
        <dbReference type="ARBA" id="ARBA00022692"/>
    </source>
</evidence>
<feature type="domain" description="AprE-like beta-barrel" evidence="11">
    <location>
        <begin position="329"/>
        <end position="417"/>
    </location>
</feature>
<feature type="domain" description="AprE-like long alpha-helical hairpin" evidence="10">
    <location>
        <begin position="100"/>
        <end position="287"/>
    </location>
</feature>
<accession>A0ABS9IC20</accession>
<gene>
    <name evidence="12" type="ORF">L4G47_23995</name>
</gene>
<dbReference type="Pfam" id="PF26002">
    <property type="entry name" value="Beta-barrel_AprE"/>
    <property type="match status" value="1"/>
</dbReference>
<keyword evidence="8 9" id="KW-0472">Membrane</keyword>
<evidence type="ECO:0000256" key="7">
    <source>
        <dbReference type="ARBA" id="ARBA00022989"/>
    </source>
</evidence>
<evidence type="ECO:0000256" key="8">
    <source>
        <dbReference type="ARBA" id="ARBA00023136"/>
    </source>
</evidence>
<evidence type="ECO:0000259" key="10">
    <source>
        <dbReference type="Pfam" id="PF25994"/>
    </source>
</evidence>
<dbReference type="RefSeq" id="WP_237254571.1">
    <property type="nucleotide sequence ID" value="NZ_JAKJXH010000035.1"/>
</dbReference>
<evidence type="ECO:0000256" key="2">
    <source>
        <dbReference type="ARBA" id="ARBA00009477"/>
    </source>
</evidence>
<protein>
    <recommendedName>
        <fullName evidence="9">Membrane fusion protein (MFP) family protein</fullName>
    </recommendedName>
</protein>
<evidence type="ECO:0000256" key="1">
    <source>
        <dbReference type="ARBA" id="ARBA00004377"/>
    </source>
</evidence>
<dbReference type="PANTHER" id="PTHR30386">
    <property type="entry name" value="MEMBRANE FUSION SUBUNIT OF EMRAB-TOLC MULTIDRUG EFFLUX PUMP"/>
    <property type="match status" value="1"/>
</dbReference>
<comment type="subcellular location">
    <subcellularLocation>
        <location evidence="1 9">Cell inner membrane</location>
        <topology evidence="1 9">Single-pass membrane protein</topology>
    </subcellularLocation>
</comment>
<dbReference type="PANTHER" id="PTHR30386:SF17">
    <property type="entry name" value="ALKALINE PROTEASE SECRETION PROTEIN APRE"/>
    <property type="match status" value="1"/>
</dbReference>
<evidence type="ECO:0000256" key="5">
    <source>
        <dbReference type="ARBA" id="ARBA00022519"/>
    </source>
</evidence>
<evidence type="ECO:0000256" key="4">
    <source>
        <dbReference type="ARBA" id="ARBA00022475"/>
    </source>
</evidence>
<dbReference type="SUPFAM" id="SSF111369">
    <property type="entry name" value="HlyD-like secretion proteins"/>
    <property type="match status" value="1"/>
</dbReference>
<keyword evidence="13" id="KW-1185">Reference proteome</keyword>
<reference evidence="12" key="1">
    <citation type="submission" date="2022-01" db="EMBL/GenBank/DDBJ databases">
        <title>Pseudomonas sp. nov. isolated from Antarctic regolith.</title>
        <authorList>
            <person name="Novakova D."/>
            <person name="Sedlar K."/>
        </authorList>
    </citation>
    <scope>NUCLEOTIDE SEQUENCE</scope>
    <source>
        <strain evidence="12">P2647</strain>
    </source>
</reference>
<comment type="similarity">
    <text evidence="2 9">Belongs to the membrane fusion protein (MFP) (TC 8.A.1) family.</text>
</comment>
<feature type="transmembrane region" description="Helical" evidence="9">
    <location>
        <begin position="26"/>
        <end position="44"/>
    </location>
</feature>
<sequence>MTSNAITVLDEHSDDMPTSDRGIRRVGMTIVLVTFGLFGTWAALAPLGNAVYGTGIVTVQSYRKTVQHLEGGIVKELRARDGDTVHKGDPLIILDDGQLSSEYESTRNQLITARAKEARLRAERDELPAIPALKIDGVESDRAREAINGEAQVFRSRHDARLGEISVQKERIGQLKQQIIGLNDMIGTKVNLEKSYTREITELKDLLRQGFVDNQRLLEQERKLDMLKSEVADHQSTITKTRLQINETEMQIVQTNQKFSSDVAKDLSDVQAQVFDLQEKASALKDRLSRIVIRAPEDGMVLDMKVHTIGGVVSAGTPLLDIVPESSELVVEAHVSTNDIDRITLGKLTDIRFSAFNSATTPVIQGQVTRISADRLTDEKTGDGYYLVRVKVTDEGLKRLGDRKLQPGMPAEVLINAGERTMLQYLLKPARNMFAKSMIEE</sequence>
<dbReference type="InterPro" id="IPR010129">
    <property type="entry name" value="T1SS_HlyD"/>
</dbReference>
<dbReference type="EMBL" id="JAKJXH010000035">
    <property type="protein sequence ID" value="MCF7545262.1"/>
    <property type="molecule type" value="Genomic_DNA"/>
</dbReference>
<dbReference type="InterPro" id="IPR058982">
    <property type="entry name" value="Beta-barrel_AprE"/>
</dbReference>
<name>A0ABS9IC20_9PSED</name>
<dbReference type="Pfam" id="PF25994">
    <property type="entry name" value="HH_AprE"/>
    <property type="match status" value="1"/>
</dbReference>
<keyword evidence="7 9" id="KW-1133">Transmembrane helix</keyword>
<comment type="caution">
    <text evidence="12">The sequence shown here is derived from an EMBL/GenBank/DDBJ whole genome shotgun (WGS) entry which is preliminary data.</text>
</comment>